<dbReference type="GO" id="GO:0016989">
    <property type="term" value="F:sigma factor antagonist activity"/>
    <property type="evidence" value="ECO:0007669"/>
    <property type="project" value="TreeGrafter"/>
</dbReference>
<dbReference type="PANTHER" id="PTHR37461">
    <property type="entry name" value="ANTI-SIGMA-K FACTOR RSKA"/>
    <property type="match status" value="1"/>
</dbReference>
<dbReference type="GO" id="GO:0005886">
    <property type="term" value="C:plasma membrane"/>
    <property type="evidence" value="ECO:0007669"/>
    <property type="project" value="InterPro"/>
</dbReference>
<dbReference type="EMBL" id="WOXT01000004">
    <property type="protein sequence ID" value="MUV15105.1"/>
    <property type="molecule type" value="Genomic_DNA"/>
</dbReference>
<dbReference type="GO" id="GO:0006417">
    <property type="term" value="P:regulation of translation"/>
    <property type="evidence" value="ECO:0007669"/>
    <property type="project" value="TreeGrafter"/>
</dbReference>
<dbReference type="AlphaFoldDB" id="A0A7C9LYE6"/>
<evidence type="ECO:0000313" key="3">
    <source>
        <dbReference type="Proteomes" id="UP000479692"/>
    </source>
</evidence>
<evidence type="ECO:0000313" key="2">
    <source>
        <dbReference type="EMBL" id="MUV15105.1"/>
    </source>
</evidence>
<dbReference type="PANTHER" id="PTHR37461:SF1">
    <property type="entry name" value="ANTI-SIGMA-K FACTOR RSKA"/>
    <property type="match status" value="1"/>
</dbReference>
<gene>
    <name evidence="2" type="ORF">GN331_12910</name>
</gene>
<dbReference type="RefSeq" id="WP_156642661.1">
    <property type="nucleotide sequence ID" value="NZ_WOXT01000004.1"/>
</dbReference>
<organism evidence="2 3">
    <name type="scientific">Noviluteimonas gilva</name>
    <dbReference type="NCBI Taxonomy" id="2682097"/>
    <lineage>
        <taxon>Bacteria</taxon>
        <taxon>Pseudomonadati</taxon>
        <taxon>Pseudomonadota</taxon>
        <taxon>Gammaproteobacteria</taxon>
        <taxon>Lysobacterales</taxon>
        <taxon>Lysobacteraceae</taxon>
        <taxon>Noviluteimonas</taxon>
    </lineage>
</organism>
<protein>
    <recommendedName>
        <fullName evidence="1">Anti-sigma K factor RskA C-terminal domain-containing protein</fullName>
    </recommendedName>
</protein>
<name>A0A7C9LYE6_9GAMM</name>
<keyword evidence="3" id="KW-1185">Reference proteome</keyword>
<reference evidence="2 3" key="1">
    <citation type="submission" date="2019-12" db="EMBL/GenBank/DDBJ databases">
        <authorList>
            <person name="Xu J."/>
        </authorList>
    </citation>
    <scope>NUCLEOTIDE SEQUENCE [LARGE SCALE GENOMIC DNA]</scope>
    <source>
        <strain evidence="2 3">HX-5-24</strain>
    </source>
</reference>
<comment type="caution">
    <text evidence="2">The sequence shown here is derived from an EMBL/GenBank/DDBJ whole genome shotgun (WGS) entry which is preliminary data.</text>
</comment>
<dbReference type="Proteomes" id="UP000479692">
    <property type="component" value="Unassembled WGS sequence"/>
</dbReference>
<feature type="domain" description="Anti-sigma K factor RskA C-terminal" evidence="1">
    <location>
        <begin position="114"/>
        <end position="246"/>
    </location>
</feature>
<dbReference type="InterPro" id="IPR051474">
    <property type="entry name" value="Anti-sigma-K/W_factor"/>
</dbReference>
<sequence>MSGLDDNMTDDTTIPGGDDIVAAEYVLGTMDAASRDAFAARIAREPELARAIDAWRMRLAPLADEIEPVVPPMYLWPRVRARAGLDAAPSSKVEDTRWWDRVAFWRGASMAGLAATTACVIALVALPRNPASTVPAPVHSALPHPVRLVTTMNDGKGRNTYMAAVDDDACTLVLMPLVKDPTPGEVPQVWLVSSDGSAQSLGVGNDAPLQSMTVPDTLRARLLRDDQTIAVSMEPPGGSPTGQPSGFVIGRGQLTHL</sequence>
<evidence type="ECO:0000259" key="1">
    <source>
        <dbReference type="Pfam" id="PF10099"/>
    </source>
</evidence>
<accession>A0A7C9LYE6</accession>
<dbReference type="Pfam" id="PF10099">
    <property type="entry name" value="RskA_C"/>
    <property type="match status" value="1"/>
</dbReference>
<proteinExistence type="predicted"/>
<dbReference type="InterPro" id="IPR018764">
    <property type="entry name" value="RskA_C"/>
</dbReference>